<sequence>MQIRDGTPEHFISTAAPYKPQTNPLRSLDPLLHLLRPPPLSKEPPPAPISSEAREPHPSQHESTSVAFQNLLPEVEMERLDAQTGWKSKLSPTSIIF</sequence>
<dbReference type="AlphaFoldDB" id="A0A4Y2NQA8"/>
<evidence type="ECO:0000256" key="1">
    <source>
        <dbReference type="SAM" id="MobiDB-lite"/>
    </source>
</evidence>
<keyword evidence="3" id="KW-1185">Reference proteome</keyword>
<feature type="compositionally biased region" description="Pro residues" evidence="1">
    <location>
        <begin position="36"/>
        <end position="48"/>
    </location>
</feature>
<dbReference type="EMBL" id="BGPR01009561">
    <property type="protein sequence ID" value="GBN40819.1"/>
    <property type="molecule type" value="Genomic_DNA"/>
</dbReference>
<name>A0A4Y2NQA8_ARAVE</name>
<protein>
    <submittedName>
        <fullName evidence="2">Uncharacterized protein</fullName>
    </submittedName>
</protein>
<evidence type="ECO:0000313" key="2">
    <source>
        <dbReference type="EMBL" id="GBN40819.1"/>
    </source>
</evidence>
<accession>A0A4Y2NQA8</accession>
<dbReference type="Proteomes" id="UP000499080">
    <property type="component" value="Unassembled WGS sequence"/>
</dbReference>
<organism evidence="2 3">
    <name type="scientific">Araneus ventricosus</name>
    <name type="common">Orbweaver spider</name>
    <name type="synonym">Epeira ventricosa</name>
    <dbReference type="NCBI Taxonomy" id="182803"/>
    <lineage>
        <taxon>Eukaryota</taxon>
        <taxon>Metazoa</taxon>
        <taxon>Ecdysozoa</taxon>
        <taxon>Arthropoda</taxon>
        <taxon>Chelicerata</taxon>
        <taxon>Arachnida</taxon>
        <taxon>Araneae</taxon>
        <taxon>Araneomorphae</taxon>
        <taxon>Entelegynae</taxon>
        <taxon>Araneoidea</taxon>
        <taxon>Araneidae</taxon>
        <taxon>Araneus</taxon>
    </lineage>
</organism>
<feature type="compositionally biased region" description="Low complexity" evidence="1">
    <location>
        <begin position="24"/>
        <end position="35"/>
    </location>
</feature>
<comment type="caution">
    <text evidence="2">The sequence shown here is derived from an EMBL/GenBank/DDBJ whole genome shotgun (WGS) entry which is preliminary data.</text>
</comment>
<reference evidence="2 3" key="1">
    <citation type="journal article" date="2019" name="Sci. Rep.">
        <title>Orb-weaving spider Araneus ventricosus genome elucidates the spidroin gene catalogue.</title>
        <authorList>
            <person name="Kono N."/>
            <person name="Nakamura H."/>
            <person name="Ohtoshi R."/>
            <person name="Moran D.A.P."/>
            <person name="Shinohara A."/>
            <person name="Yoshida Y."/>
            <person name="Fujiwara M."/>
            <person name="Mori M."/>
            <person name="Tomita M."/>
            <person name="Arakawa K."/>
        </authorList>
    </citation>
    <scope>NUCLEOTIDE SEQUENCE [LARGE SCALE GENOMIC DNA]</scope>
</reference>
<feature type="region of interest" description="Disordered" evidence="1">
    <location>
        <begin position="1"/>
        <end position="67"/>
    </location>
</feature>
<gene>
    <name evidence="2" type="ORF">AVEN_22101_1</name>
</gene>
<evidence type="ECO:0000313" key="3">
    <source>
        <dbReference type="Proteomes" id="UP000499080"/>
    </source>
</evidence>
<proteinExistence type="predicted"/>